<keyword evidence="7" id="KW-1185">Reference proteome</keyword>
<evidence type="ECO:0000256" key="3">
    <source>
        <dbReference type="ARBA" id="ARBA00022801"/>
    </source>
</evidence>
<evidence type="ECO:0000313" key="6">
    <source>
        <dbReference type="EMBL" id="GGJ47643.1"/>
    </source>
</evidence>
<dbReference type="Pfam" id="PF00753">
    <property type="entry name" value="Lactamase_B"/>
    <property type="match status" value="1"/>
</dbReference>
<dbReference type="InterPro" id="IPR036866">
    <property type="entry name" value="RibonucZ/Hydroxyglut_hydro"/>
</dbReference>
<evidence type="ECO:0000313" key="7">
    <source>
        <dbReference type="Proteomes" id="UP000634435"/>
    </source>
</evidence>
<proteinExistence type="predicted"/>
<gene>
    <name evidence="6" type="ORF">GCM10007111_07110</name>
</gene>
<reference evidence="7" key="1">
    <citation type="journal article" date="2019" name="Int. J. Syst. Evol. Microbiol.">
        <title>The Global Catalogue of Microorganisms (GCM) 10K type strain sequencing project: providing services to taxonomists for standard genome sequencing and annotation.</title>
        <authorList>
            <consortium name="The Broad Institute Genomics Platform"/>
            <consortium name="The Broad Institute Genome Sequencing Center for Infectious Disease"/>
            <person name="Wu L."/>
            <person name="Ma J."/>
        </authorList>
    </citation>
    <scope>NUCLEOTIDE SEQUENCE [LARGE SCALE GENOMIC DNA]</scope>
    <source>
        <strain evidence="7">JCM 30071</strain>
    </source>
</reference>
<comment type="cofactor">
    <cofactor evidence="1">
        <name>Zn(2+)</name>
        <dbReference type="ChEBI" id="CHEBI:29105"/>
    </cofactor>
</comment>
<dbReference type="PANTHER" id="PTHR46233:SF3">
    <property type="entry name" value="HYDROXYACYLGLUTATHIONE HYDROLASE GLOC"/>
    <property type="match status" value="1"/>
</dbReference>
<feature type="domain" description="Metallo-beta-lactamase" evidence="5">
    <location>
        <begin position="12"/>
        <end position="189"/>
    </location>
</feature>
<evidence type="ECO:0000256" key="4">
    <source>
        <dbReference type="ARBA" id="ARBA00022833"/>
    </source>
</evidence>
<keyword evidence="3 6" id="KW-0378">Hydrolase</keyword>
<dbReference type="InterPro" id="IPR051453">
    <property type="entry name" value="MBL_Glyoxalase_II"/>
</dbReference>
<dbReference type="InterPro" id="IPR001279">
    <property type="entry name" value="Metallo-B-lactamas"/>
</dbReference>
<dbReference type="SUPFAM" id="SSF56281">
    <property type="entry name" value="Metallo-hydrolase/oxidoreductase"/>
    <property type="match status" value="1"/>
</dbReference>
<protein>
    <submittedName>
        <fullName evidence="6">Hydroxyacylglutathione hydrolase</fullName>
    </submittedName>
</protein>
<sequence length="207" mass="23265">MKIEIMSLGPLGTNCYIVYQDNQALVFDPGGESEKVKTFLSANQLDPKAILLTHGHFDHIGAVDTLRKFYEIDVYIHQAEADWLEDAQKNGSLMFIGETIQTQKPDQLLTPEKMTLGNFQFEIIHTPGHSPGSVTFLFHEQLMMISGDVLFYQGIGRTDLPGGNFEELKQSIKQKIYTLDKDFDIYPGHGPKTSIANEKKANPFIPC</sequence>
<evidence type="ECO:0000256" key="1">
    <source>
        <dbReference type="ARBA" id="ARBA00001947"/>
    </source>
</evidence>
<name>A0ABQ2D6A2_9BACI</name>
<dbReference type="SMART" id="SM00849">
    <property type="entry name" value="Lactamase_B"/>
    <property type="match status" value="1"/>
</dbReference>
<dbReference type="GO" id="GO:0016787">
    <property type="term" value="F:hydrolase activity"/>
    <property type="evidence" value="ECO:0007669"/>
    <property type="project" value="UniProtKB-KW"/>
</dbReference>
<keyword evidence="4" id="KW-0862">Zinc</keyword>
<organism evidence="6 7">
    <name type="scientific">Virgibacillus kapii</name>
    <dbReference type="NCBI Taxonomy" id="1638645"/>
    <lineage>
        <taxon>Bacteria</taxon>
        <taxon>Bacillati</taxon>
        <taxon>Bacillota</taxon>
        <taxon>Bacilli</taxon>
        <taxon>Bacillales</taxon>
        <taxon>Bacillaceae</taxon>
        <taxon>Virgibacillus</taxon>
    </lineage>
</organism>
<evidence type="ECO:0000259" key="5">
    <source>
        <dbReference type="SMART" id="SM00849"/>
    </source>
</evidence>
<dbReference type="PANTHER" id="PTHR46233">
    <property type="entry name" value="HYDROXYACYLGLUTATHIONE HYDROLASE GLOC"/>
    <property type="match status" value="1"/>
</dbReference>
<keyword evidence="2" id="KW-0479">Metal-binding</keyword>
<comment type="caution">
    <text evidence="6">The sequence shown here is derived from an EMBL/GenBank/DDBJ whole genome shotgun (WGS) entry which is preliminary data.</text>
</comment>
<accession>A0ABQ2D6A2</accession>
<dbReference type="EMBL" id="BMPN01000001">
    <property type="protein sequence ID" value="GGJ47643.1"/>
    <property type="molecule type" value="Genomic_DNA"/>
</dbReference>
<dbReference type="Gene3D" id="3.60.15.10">
    <property type="entry name" value="Ribonuclease Z/Hydroxyacylglutathione hydrolase-like"/>
    <property type="match status" value="1"/>
</dbReference>
<dbReference type="Proteomes" id="UP000634435">
    <property type="component" value="Unassembled WGS sequence"/>
</dbReference>
<dbReference type="CDD" id="cd06262">
    <property type="entry name" value="metallo-hydrolase-like_MBL-fold"/>
    <property type="match status" value="1"/>
</dbReference>
<evidence type="ECO:0000256" key="2">
    <source>
        <dbReference type="ARBA" id="ARBA00022723"/>
    </source>
</evidence>
<dbReference type="RefSeq" id="WP_188942039.1">
    <property type="nucleotide sequence ID" value="NZ_BMPN01000001.1"/>
</dbReference>